<dbReference type="Proteomes" id="UP000272117">
    <property type="component" value="Unassembled WGS sequence"/>
</dbReference>
<keyword evidence="1" id="KW-0472">Membrane</keyword>
<feature type="transmembrane region" description="Helical" evidence="1">
    <location>
        <begin position="12"/>
        <end position="40"/>
    </location>
</feature>
<feature type="transmembrane region" description="Helical" evidence="1">
    <location>
        <begin position="148"/>
        <end position="165"/>
    </location>
</feature>
<keyword evidence="1" id="KW-0812">Transmembrane</keyword>
<sequence>MKTKTNLILSTVNVLFWIVYIGLCIKTGAILISFLVSLFVSPQGAQDLHLGLDLSELLRYSKQYYISMVSLIIVLSALKAHMAYLVIRVFMKIDPLHPFNATASGLITTISEVALGSGILAIICNAYAKWLTKMPVDLQNLTPYLDNGGEFLFLAGIIFVIAQIFKKGVEIQSENELTI</sequence>
<feature type="transmembrane region" description="Helical" evidence="1">
    <location>
        <begin position="64"/>
        <end position="87"/>
    </location>
</feature>
<gene>
    <name evidence="2" type="ORF">EFB08_19780</name>
</gene>
<dbReference type="OrthoDB" id="672524at2"/>
<evidence type="ECO:0000313" key="2">
    <source>
        <dbReference type="EMBL" id="RNI22356.1"/>
    </source>
</evidence>
<keyword evidence="1" id="KW-1133">Transmembrane helix</keyword>
<dbReference type="AlphaFoldDB" id="A0A3M9MA22"/>
<reference evidence="2 3" key="1">
    <citation type="submission" date="2018-11" db="EMBL/GenBank/DDBJ databases">
        <title>Rufibacter latericius sp. nov., isolated from water in Baiyang Lake.</title>
        <authorList>
            <person name="Yang Y."/>
        </authorList>
    </citation>
    <scope>NUCLEOTIDE SEQUENCE [LARGE SCALE GENOMIC DNA]</scope>
    <source>
        <strain evidence="2 3">R-22-1c-1</strain>
    </source>
</reference>
<feature type="transmembrane region" description="Helical" evidence="1">
    <location>
        <begin position="99"/>
        <end position="128"/>
    </location>
</feature>
<comment type="caution">
    <text evidence="2">The sequence shown here is derived from an EMBL/GenBank/DDBJ whole genome shotgun (WGS) entry which is preliminary data.</text>
</comment>
<evidence type="ECO:0000256" key="1">
    <source>
        <dbReference type="SAM" id="Phobius"/>
    </source>
</evidence>
<dbReference type="Pfam" id="PF11188">
    <property type="entry name" value="DUF2975"/>
    <property type="match status" value="1"/>
</dbReference>
<proteinExistence type="predicted"/>
<protein>
    <submittedName>
        <fullName evidence="2">DUF2975 domain-containing protein</fullName>
    </submittedName>
</protein>
<evidence type="ECO:0000313" key="3">
    <source>
        <dbReference type="Proteomes" id="UP000272117"/>
    </source>
</evidence>
<dbReference type="EMBL" id="RJJD01000021">
    <property type="protein sequence ID" value="RNI22356.1"/>
    <property type="molecule type" value="Genomic_DNA"/>
</dbReference>
<accession>A0A3M9MA22</accession>
<keyword evidence="3" id="KW-1185">Reference proteome</keyword>
<dbReference type="InterPro" id="IPR021354">
    <property type="entry name" value="DUF2975"/>
</dbReference>
<dbReference type="RefSeq" id="WP_123128714.1">
    <property type="nucleotide sequence ID" value="NZ_RJJD01000021.1"/>
</dbReference>
<organism evidence="2 3">
    <name type="scientific">Rufibacter latericius</name>
    <dbReference type="NCBI Taxonomy" id="2487040"/>
    <lineage>
        <taxon>Bacteria</taxon>
        <taxon>Pseudomonadati</taxon>
        <taxon>Bacteroidota</taxon>
        <taxon>Cytophagia</taxon>
        <taxon>Cytophagales</taxon>
        <taxon>Hymenobacteraceae</taxon>
        <taxon>Rufibacter</taxon>
    </lineage>
</organism>
<name>A0A3M9MA22_9BACT</name>